<keyword evidence="8 10" id="KW-0675">Receptor</keyword>
<dbReference type="GO" id="GO:0045944">
    <property type="term" value="P:positive regulation of transcription by RNA polymerase II"/>
    <property type="evidence" value="ECO:0007669"/>
    <property type="project" value="TreeGrafter"/>
</dbReference>
<evidence type="ECO:0000256" key="7">
    <source>
        <dbReference type="ARBA" id="ARBA00023163"/>
    </source>
</evidence>
<comment type="subcellular location">
    <subcellularLocation>
        <location evidence="10">Nucleus</location>
    </subcellularLocation>
</comment>
<dbReference type="GO" id="GO:0008270">
    <property type="term" value="F:zinc ion binding"/>
    <property type="evidence" value="ECO:0007669"/>
    <property type="project" value="UniProtKB-KW"/>
</dbReference>
<dbReference type="Pfam" id="PF00105">
    <property type="entry name" value="zf-C4"/>
    <property type="match status" value="1"/>
</dbReference>
<dbReference type="PROSITE" id="PS00031">
    <property type="entry name" value="NUCLEAR_REC_DBD_1"/>
    <property type="match status" value="1"/>
</dbReference>
<keyword evidence="14" id="KW-1185">Reference proteome</keyword>
<gene>
    <name evidence="13" type="primary">RvY_18072</name>
    <name evidence="13" type="synonym">RvY_18072.1</name>
    <name evidence="13" type="ORF">RvY_18072-1</name>
</gene>
<dbReference type="EMBL" id="BDGG01000017">
    <property type="protein sequence ID" value="GAV08365.1"/>
    <property type="molecule type" value="Genomic_DNA"/>
</dbReference>
<dbReference type="PRINTS" id="PR00398">
    <property type="entry name" value="STRDHORMONER"/>
</dbReference>
<evidence type="ECO:0000256" key="9">
    <source>
        <dbReference type="ARBA" id="ARBA00023242"/>
    </source>
</evidence>
<dbReference type="PANTHER" id="PTHR24082">
    <property type="entry name" value="NUCLEAR HORMONE RECEPTOR"/>
    <property type="match status" value="1"/>
</dbReference>
<dbReference type="InterPro" id="IPR050234">
    <property type="entry name" value="Nuclear_hormone_rcpt_NR1"/>
</dbReference>
<dbReference type="Gene3D" id="3.30.50.10">
    <property type="entry name" value="Erythroid Transcription Factor GATA-1, subunit A"/>
    <property type="match status" value="1"/>
</dbReference>
<accession>A0A1D1W4G1</accession>
<dbReference type="Pfam" id="PF00104">
    <property type="entry name" value="Hormone_recep"/>
    <property type="match status" value="1"/>
</dbReference>
<keyword evidence="3 10" id="KW-0863">Zinc-finger</keyword>
<dbReference type="AlphaFoldDB" id="A0A1D1W4G1"/>
<dbReference type="GO" id="GO:0005634">
    <property type="term" value="C:nucleus"/>
    <property type="evidence" value="ECO:0007669"/>
    <property type="project" value="UniProtKB-SubCell"/>
</dbReference>
<reference evidence="13 14" key="1">
    <citation type="journal article" date="2016" name="Nat. Commun.">
        <title>Extremotolerant tardigrade genome and improved radiotolerance of human cultured cells by tardigrade-unique protein.</title>
        <authorList>
            <person name="Hashimoto T."/>
            <person name="Horikawa D.D."/>
            <person name="Saito Y."/>
            <person name="Kuwahara H."/>
            <person name="Kozuka-Hata H."/>
            <person name="Shin-I T."/>
            <person name="Minakuchi Y."/>
            <person name="Ohishi K."/>
            <person name="Motoyama A."/>
            <person name="Aizu T."/>
            <person name="Enomoto A."/>
            <person name="Kondo K."/>
            <person name="Tanaka S."/>
            <person name="Hara Y."/>
            <person name="Koshikawa S."/>
            <person name="Sagara H."/>
            <person name="Miura T."/>
            <person name="Yokobori S."/>
            <person name="Miyagawa K."/>
            <person name="Suzuki Y."/>
            <person name="Kubo T."/>
            <person name="Oyama M."/>
            <person name="Kohara Y."/>
            <person name="Fujiyama A."/>
            <person name="Arakawa K."/>
            <person name="Katayama T."/>
            <person name="Toyoda A."/>
            <person name="Kunieda T."/>
        </authorList>
    </citation>
    <scope>NUCLEOTIDE SEQUENCE [LARGE SCALE GENOMIC DNA]</scope>
    <source>
        <strain evidence="13 14">YOKOZUNA-1</strain>
    </source>
</reference>
<evidence type="ECO:0000259" key="12">
    <source>
        <dbReference type="PROSITE" id="PS51843"/>
    </source>
</evidence>
<dbReference type="InterPro" id="IPR001723">
    <property type="entry name" value="Nuclear_hrmn_rcpt"/>
</dbReference>
<dbReference type="GO" id="GO:0030154">
    <property type="term" value="P:cell differentiation"/>
    <property type="evidence" value="ECO:0007669"/>
    <property type="project" value="TreeGrafter"/>
</dbReference>
<dbReference type="InterPro" id="IPR035500">
    <property type="entry name" value="NHR-like_dom_sf"/>
</dbReference>
<sequence>MPPRDPSKKKATYVPNYMSKEAVEPCVVCGAAATGYHYRALTCEGCKGFFRRTRQKGLESQYSCKMKGSCVINVSTRNQCMFCRYTKCVNAGMSIELVLDKDQRMAKRQLIEENRERRKMGQLRAKIIHDLITNKMTDTDRSLIQAMMAVFYKVLAPQPIIAENVDGFDQQTVYDAYSMAERAIEKLVHFTASIPGFRQLADSDQMLLMKTCCLEMMVLRAALRYDKASGSVVLCNGRFVNKLTFTNPMNEDEVLARGLARFADSLARHNVDMAEVVLMMGLMLTNARLPKVKGVEALQQINGEMTGALRRYTAETYPNESSRYGRILMKVLELRTLCGLNGEKFFSTRLDGRNTTPSIIFQTIFFVK</sequence>
<evidence type="ECO:0000313" key="14">
    <source>
        <dbReference type="Proteomes" id="UP000186922"/>
    </source>
</evidence>
<dbReference type="PROSITE" id="PS51030">
    <property type="entry name" value="NUCLEAR_REC_DBD_2"/>
    <property type="match status" value="1"/>
</dbReference>
<keyword evidence="4 10" id="KW-0862">Zinc</keyword>
<dbReference type="STRING" id="947166.A0A1D1W4G1"/>
<dbReference type="SUPFAM" id="SSF57716">
    <property type="entry name" value="Glucocorticoid receptor-like (DNA-binding domain)"/>
    <property type="match status" value="1"/>
</dbReference>
<evidence type="ECO:0000256" key="10">
    <source>
        <dbReference type="RuleBase" id="RU004334"/>
    </source>
</evidence>
<feature type="domain" description="Nuclear receptor" evidence="11">
    <location>
        <begin position="23"/>
        <end position="100"/>
    </location>
</feature>
<dbReference type="SMART" id="SM00430">
    <property type="entry name" value="HOLI"/>
    <property type="match status" value="1"/>
</dbReference>
<evidence type="ECO:0000256" key="8">
    <source>
        <dbReference type="ARBA" id="ARBA00023170"/>
    </source>
</evidence>
<dbReference type="PANTHER" id="PTHR24082:SF330">
    <property type="entry name" value="THYROID HORMONE RECEPTOR BETA"/>
    <property type="match status" value="1"/>
</dbReference>
<dbReference type="OrthoDB" id="6081310at2759"/>
<dbReference type="GO" id="GO:0000978">
    <property type="term" value="F:RNA polymerase II cis-regulatory region sequence-specific DNA binding"/>
    <property type="evidence" value="ECO:0007669"/>
    <property type="project" value="TreeGrafter"/>
</dbReference>
<comment type="similarity">
    <text evidence="1">Belongs to the nuclear hormone receptor family. NR1 subfamily.</text>
</comment>
<keyword evidence="7 10" id="KW-0804">Transcription</keyword>
<dbReference type="InterPro" id="IPR000536">
    <property type="entry name" value="Nucl_hrmn_rcpt_lig-bd"/>
</dbReference>
<dbReference type="PRINTS" id="PR00546">
    <property type="entry name" value="THYROIDHORMR"/>
</dbReference>
<evidence type="ECO:0000256" key="2">
    <source>
        <dbReference type="ARBA" id="ARBA00022723"/>
    </source>
</evidence>
<dbReference type="GO" id="GO:0000122">
    <property type="term" value="P:negative regulation of transcription by RNA polymerase II"/>
    <property type="evidence" value="ECO:0007669"/>
    <property type="project" value="TreeGrafter"/>
</dbReference>
<evidence type="ECO:0000256" key="4">
    <source>
        <dbReference type="ARBA" id="ARBA00022833"/>
    </source>
</evidence>
<dbReference type="InterPro" id="IPR001728">
    <property type="entry name" value="ThyrH_rcpt"/>
</dbReference>
<evidence type="ECO:0000259" key="11">
    <source>
        <dbReference type="PROSITE" id="PS51030"/>
    </source>
</evidence>
<evidence type="ECO:0000256" key="1">
    <source>
        <dbReference type="ARBA" id="ARBA00008092"/>
    </source>
</evidence>
<dbReference type="Gene3D" id="1.10.565.10">
    <property type="entry name" value="Retinoid X Receptor"/>
    <property type="match status" value="1"/>
</dbReference>
<keyword evidence="2 10" id="KW-0479">Metal-binding</keyword>
<organism evidence="13 14">
    <name type="scientific">Ramazzottius varieornatus</name>
    <name type="common">Water bear</name>
    <name type="synonym">Tardigrade</name>
    <dbReference type="NCBI Taxonomy" id="947166"/>
    <lineage>
        <taxon>Eukaryota</taxon>
        <taxon>Metazoa</taxon>
        <taxon>Ecdysozoa</taxon>
        <taxon>Tardigrada</taxon>
        <taxon>Eutardigrada</taxon>
        <taxon>Parachela</taxon>
        <taxon>Hypsibioidea</taxon>
        <taxon>Ramazzottiidae</taxon>
        <taxon>Ramazzottius</taxon>
    </lineage>
</organism>
<evidence type="ECO:0000256" key="3">
    <source>
        <dbReference type="ARBA" id="ARBA00022771"/>
    </source>
</evidence>
<dbReference type="SMART" id="SM00399">
    <property type="entry name" value="ZnF_C4"/>
    <property type="match status" value="1"/>
</dbReference>
<evidence type="ECO:0000256" key="6">
    <source>
        <dbReference type="ARBA" id="ARBA00023125"/>
    </source>
</evidence>
<dbReference type="InterPro" id="IPR013088">
    <property type="entry name" value="Znf_NHR/GATA"/>
</dbReference>
<keyword evidence="6 10" id="KW-0238">DNA-binding</keyword>
<keyword evidence="5 10" id="KW-0805">Transcription regulation</keyword>
<dbReference type="GO" id="GO:0048384">
    <property type="term" value="P:retinoic acid receptor signaling pathway"/>
    <property type="evidence" value="ECO:0007669"/>
    <property type="project" value="TreeGrafter"/>
</dbReference>
<evidence type="ECO:0000256" key="5">
    <source>
        <dbReference type="ARBA" id="ARBA00023015"/>
    </source>
</evidence>
<dbReference type="SUPFAM" id="SSF48508">
    <property type="entry name" value="Nuclear receptor ligand-binding domain"/>
    <property type="match status" value="1"/>
</dbReference>
<comment type="caution">
    <text evidence="13">The sequence shown here is derived from an EMBL/GenBank/DDBJ whole genome shotgun (WGS) entry which is preliminary data.</text>
</comment>
<dbReference type="Proteomes" id="UP000186922">
    <property type="component" value="Unassembled WGS sequence"/>
</dbReference>
<dbReference type="InterPro" id="IPR001628">
    <property type="entry name" value="Znf_hrmn_rcpt"/>
</dbReference>
<name>A0A1D1W4G1_RAMVA</name>
<evidence type="ECO:0000313" key="13">
    <source>
        <dbReference type="EMBL" id="GAV08365.1"/>
    </source>
</evidence>
<dbReference type="PROSITE" id="PS51843">
    <property type="entry name" value="NR_LBD"/>
    <property type="match status" value="1"/>
</dbReference>
<proteinExistence type="inferred from homology"/>
<feature type="domain" description="NR LBD" evidence="12">
    <location>
        <begin position="139"/>
        <end position="367"/>
    </location>
</feature>
<dbReference type="PRINTS" id="PR00047">
    <property type="entry name" value="STROIDFINGER"/>
</dbReference>
<dbReference type="GO" id="GO:0004879">
    <property type="term" value="F:nuclear receptor activity"/>
    <property type="evidence" value="ECO:0007669"/>
    <property type="project" value="InterPro"/>
</dbReference>
<protein>
    <submittedName>
        <fullName evidence="13">Uncharacterized protein</fullName>
    </submittedName>
</protein>
<keyword evidence="9 10" id="KW-0539">Nucleus</keyword>